<dbReference type="InterPro" id="IPR022742">
    <property type="entry name" value="Hydrolase_4"/>
</dbReference>
<dbReference type="AlphaFoldDB" id="A0A518B8Y2"/>
<proteinExistence type="predicted"/>
<dbReference type="SUPFAM" id="SSF53474">
    <property type="entry name" value="alpha/beta-Hydrolases"/>
    <property type="match status" value="1"/>
</dbReference>
<evidence type="ECO:0000313" key="2">
    <source>
        <dbReference type="EMBL" id="QDU63438.1"/>
    </source>
</evidence>
<dbReference type="EMBL" id="CP036279">
    <property type="protein sequence ID" value="QDU63438.1"/>
    <property type="molecule type" value="Genomic_DNA"/>
</dbReference>
<dbReference type="PANTHER" id="PTHR11614">
    <property type="entry name" value="PHOSPHOLIPASE-RELATED"/>
    <property type="match status" value="1"/>
</dbReference>
<dbReference type="Gene3D" id="3.40.50.1820">
    <property type="entry name" value="alpha/beta hydrolase"/>
    <property type="match status" value="1"/>
</dbReference>
<dbReference type="InterPro" id="IPR051044">
    <property type="entry name" value="MAG_DAG_Lipase"/>
</dbReference>
<dbReference type="InterPro" id="IPR029058">
    <property type="entry name" value="AB_hydrolase_fold"/>
</dbReference>
<protein>
    <submittedName>
        <fullName evidence="2">Phospholipase YtpA</fullName>
        <ecNumber evidence="2">3.1.1.-</ecNumber>
    </submittedName>
</protein>
<keyword evidence="2" id="KW-0378">Hydrolase</keyword>
<evidence type="ECO:0000313" key="3">
    <source>
        <dbReference type="Proteomes" id="UP000317093"/>
    </source>
</evidence>
<dbReference type="EC" id="3.1.1.-" evidence="2"/>
<sequence>MGEVDQLAAAAAELSIEAADGYELHYTHLPAANRRRSAIVAIHGAQSHAGWYGRSCERLAQAGHDVYFFDRRGSGLNQVDRGHCPGGNQLIDDVVRAVKHVRREVGDVPVFLLSISWGGKLALMTLKKNPDLVDGVMFLCPGWFAKVWPSMREKLAIGWSYLFWPHRRLPIPLGDPALFTGSDQWQRFIREDPLSLRLASAKFLMTSWFWDGEIRDAGSAITIPALLMLGGEDRIIKNERTRTFFEAFASRDKQVIHYPEAHHTLEFEPDPDRFVDDLLGWISEHLRR</sequence>
<dbReference type="Pfam" id="PF12146">
    <property type="entry name" value="Hydrolase_4"/>
    <property type="match status" value="1"/>
</dbReference>
<gene>
    <name evidence="2" type="primary">ytpA</name>
    <name evidence="2" type="ORF">Pan216_43180</name>
</gene>
<reference evidence="2 3" key="1">
    <citation type="submission" date="2019-02" db="EMBL/GenBank/DDBJ databases">
        <title>Deep-cultivation of Planctomycetes and their phenomic and genomic characterization uncovers novel biology.</title>
        <authorList>
            <person name="Wiegand S."/>
            <person name="Jogler M."/>
            <person name="Boedeker C."/>
            <person name="Pinto D."/>
            <person name="Vollmers J."/>
            <person name="Rivas-Marin E."/>
            <person name="Kohn T."/>
            <person name="Peeters S.H."/>
            <person name="Heuer A."/>
            <person name="Rast P."/>
            <person name="Oberbeckmann S."/>
            <person name="Bunk B."/>
            <person name="Jeske O."/>
            <person name="Meyerdierks A."/>
            <person name="Storesund J.E."/>
            <person name="Kallscheuer N."/>
            <person name="Luecker S."/>
            <person name="Lage O.M."/>
            <person name="Pohl T."/>
            <person name="Merkel B.J."/>
            <person name="Hornburger P."/>
            <person name="Mueller R.-W."/>
            <person name="Bruemmer F."/>
            <person name="Labrenz M."/>
            <person name="Spormann A.M."/>
            <person name="Op den Camp H."/>
            <person name="Overmann J."/>
            <person name="Amann R."/>
            <person name="Jetten M.S.M."/>
            <person name="Mascher T."/>
            <person name="Medema M.H."/>
            <person name="Devos D.P."/>
            <person name="Kaster A.-K."/>
            <person name="Ovreas L."/>
            <person name="Rohde M."/>
            <person name="Galperin M.Y."/>
            <person name="Jogler C."/>
        </authorList>
    </citation>
    <scope>NUCLEOTIDE SEQUENCE [LARGE SCALE GENOMIC DNA]</scope>
    <source>
        <strain evidence="2 3">Pan216</strain>
    </source>
</reference>
<keyword evidence="3" id="KW-1185">Reference proteome</keyword>
<evidence type="ECO:0000259" key="1">
    <source>
        <dbReference type="Pfam" id="PF12146"/>
    </source>
</evidence>
<dbReference type="RefSeq" id="WP_145260915.1">
    <property type="nucleotide sequence ID" value="NZ_CP036279.1"/>
</dbReference>
<dbReference type="OrthoDB" id="233176at2"/>
<dbReference type="Proteomes" id="UP000317093">
    <property type="component" value="Chromosome"/>
</dbReference>
<name>A0A518B8Y2_9BACT</name>
<dbReference type="KEGG" id="knv:Pan216_43180"/>
<feature type="domain" description="Serine aminopeptidase S33" evidence="1">
    <location>
        <begin position="35"/>
        <end position="270"/>
    </location>
</feature>
<organism evidence="2 3">
    <name type="scientific">Kolteria novifilia</name>
    <dbReference type="NCBI Taxonomy" id="2527975"/>
    <lineage>
        <taxon>Bacteria</taxon>
        <taxon>Pseudomonadati</taxon>
        <taxon>Planctomycetota</taxon>
        <taxon>Planctomycetia</taxon>
        <taxon>Kolteriales</taxon>
        <taxon>Kolteriaceae</taxon>
        <taxon>Kolteria</taxon>
    </lineage>
</organism>
<accession>A0A518B8Y2</accession>
<dbReference type="GO" id="GO:0016787">
    <property type="term" value="F:hydrolase activity"/>
    <property type="evidence" value="ECO:0007669"/>
    <property type="project" value="UniProtKB-KW"/>
</dbReference>